<proteinExistence type="predicted"/>
<keyword evidence="2" id="KW-1185">Reference proteome</keyword>
<name>A0A3T0IH02_9CAUD</name>
<evidence type="ECO:0000313" key="2">
    <source>
        <dbReference type="Proteomes" id="UP000287416"/>
    </source>
</evidence>
<protein>
    <submittedName>
        <fullName evidence="1">Uncharacterized protein</fullName>
    </submittedName>
</protein>
<dbReference type="RefSeq" id="YP_009882291.1">
    <property type="nucleotide sequence ID" value="NC_049445.1"/>
</dbReference>
<accession>A0A3T0IH02</accession>
<dbReference type="EMBL" id="MK278860">
    <property type="protein sequence ID" value="AZU98702.1"/>
    <property type="molecule type" value="Genomic_DNA"/>
</dbReference>
<reference evidence="1 2" key="1">
    <citation type="submission" date="2018-12" db="EMBL/GenBank/DDBJ databases">
        <title>Successful treatment of antibiotic resistant microbial bone infection with bacteriophages.</title>
        <authorList>
            <person name="Nir-Paz R."/>
            <person name="Gelman D."/>
            <person name="Khouri A."/>
            <person name="Sisson B.M."/>
            <person name="Fackler J."/>
            <person name="Oren S.A."/>
            <person name="Khalifa L."/>
            <person name="Rimon A."/>
            <person name="Glazer S.C."/>
            <person name="Moses A.E."/>
            <person name="Yoram W."/>
            <person name="Schooley R.T."/>
            <person name="Hazan R."/>
        </authorList>
    </citation>
    <scope>NUCLEOTIDE SEQUENCE [LARGE SCALE GENOMIC DNA]</scope>
</reference>
<dbReference type="Proteomes" id="UP000287416">
    <property type="component" value="Segment"/>
</dbReference>
<dbReference type="KEGG" id="vg:55811587"/>
<evidence type="ECO:0000313" key="1">
    <source>
        <dbReference type="EMBL" id="AZU98702.1"/>
    </source>
</evidence>
<organism evidence="1 2">
    <name type="scientific">Acinetobacter phage AbTZA1</name>
    <dbReference type="NCBI Taxonomy" id="2500827"/>
    <lineage>
        <taxon>Viruses</taxon>
        <taxon>Duplodnaviria</taxon>
        <taxon>Heunggongvirae</taxon>
        <taxon>Uroviricota</taxon>
        <taxon>Caudoviricetes</taxon>
        <taxon>Pantevenvirales</taxon>
        <taxon>Straboviridae</taxon>
        <taxon>Twarogvirinae</taxon>
        <taxon>Hadassahvirus</taxon>
        <taxon>Hadassahvirus azbtza1</taxon>
    </lineage>
</organism>
<dbReference type="GeneID" id="55811587"/>
<sequence>MNSLVGKYVIVAYNSTPHFMLEKAHQVVSEDTDSIEIEIGSRCSKYWKSAILGVYESEKDAAQVMSMNHEYLKLCAENREKEKEMRRTIQGFIKHFSLQSRH</sequence>